<dbReference type="PANTHER" id="PTHR43661:SF3">
    <property type="entry name" value="D-XYLONATE DEHYDRATASE YAGF-RELATED"/>
    <property type="match status" value="1"/>
</dbReference>
<evidence type="ECO:0000256" key="1">
    <source>
        <dbReference type="ARBA" id="ARBA00006486"/>
    </source>
</evidence>
<comment type="similarity">
    <text evidence="1">Belongs to the IlvD/Edd family.</text>
</comment>
<evidence type="ECO:0000256" key="2">
    <source>
        <dbReference type="ARBA" id="ARBA00022723"/>
    </source>
</evidence>
<dbReference type="GO" id="GO:0046872">
    <property type="term" value="F:metal ion binding"/>
    <property type="evidence" value="ECO:0007669"/>
    <property type="project" value="UniProtKB-KW"/>
</dbReference>
<dbReference type="AlphaFoldDB" id="A0A377BUH5"/>
<dbReference type="PROSITE" id="PS00887">
    <property type="entry name" value="ILVD_EDD_2"/>
    <property type="match status" value="1"/>
</dbReference>
<dbReference type="GO" id="GO:0005829">
    <property type="term" value="C:cytosol"/>
    <property type="evidence" value="ECO:0007669"/>
    <property type="project" value="TreeGrafter"/>
</dbReference>
<keyword evidence="4" id="KW-0411">Iron-sulfur</keyword>
<keyword evidence="3" id="KW-0408">Iron</keyword>
<evidence type="ECO:0000259" key="6">
    <source>
        <dbReference type="Pfam" id="PF24877"/>
    </source>
</evidence>
<keyword evidence="2" id="KW-0479">Metal-binding</keyword>
<dbReference type="Pfam" id="PF24877">
    <property type="entry name" value="ILV_EDD_C"/>
    <property type="match status" value="1"/>
</dbReference>
<keyword evidence="5 7" id="KW-0456">Lyase</keyword>
<dbReference type="InterPro" id="IPR056740">
    <property type="entry name" value="ILV_EDD_C"/>
</dbReference>
<evidence type="ECO:0000313" key="7">
    <source>
        <dbReference type="EMBL" id="STL74989.1"/>
    </source>
</evidence>
<dbReference type="SUPFAM" id="SSF52016">
    <property type="entry name" value="LeuD/IlvD-like"/>
    <property type="match status" value="1"/>
</dbReference>
<organism evidence="7 8">
    <name type="scientific">Escherichia coli</name>
    <dbReference type="NCBI Taxonomy" id="562"/>
    <lineage>
        <taxon>Bacteria</taxon>
        <taxon>Pseudomonadati</taxon>
        <taxon>Pseudomonadota</taxon>
        <taxon>Gammaproteobacteria</taxon>
        <taxon>Enterobacterales</taxon>
        <taxon>Enterobacteriaceae</taxon>
        <taxon>Escherichia</taxon>
    </lineage>
</organism>
<dbReference type="Gene3D" id="3.50.30.80">
    <property type="entry name" value="IlvD/EDD C-terminal domain-like"/>
    <property type="match status" value="1"/>
</dbReference>
<dbReference type="InterPro" id="IPR020558">
    <property type="entry name" value="DiOHA_6PGluconate_deHydtase_CS"/>
</dbReference>
<reference evidence="7 8" key="1">
    <citation type="submission" date="2018-06" db="EMBL/GenBank/DDBJ databases">
        <authorList>
            <consortium name="Pathogen Informatics"/>
            <person name="Doyle S."/>
        </authorList>
    </citation>
    <scope>NUCLEOTIDE SEQUENCE [LARGE SCALE GENOMIC DNA]</scope>
    <source>
        <strain evidence="7 8">NCTC10429</strain>
    </source>
</reference>
<name>A0A377BUH5_ECOLX</name>
<accession>A0A377BUH5</accession>
<evidence type="ECO:0000256" key="3">
    <source>
        <dbReference type="ARBA" id="ARBA00023004"/>
    </source>
</evidence>
<dbReference type="FunFam" id="3.50.30.80:FF:000001">
    <property type="entry name" value="Dihydroxy-acid dehydratase"/>
    <property type="match status" value="1"/>
</dbReference>
<dbReference type="InterPro" id="IPR042096">
    <property type="entry name" value="Dihydro-acid_dehy_C"/>
</dbReference>
<dbReference type="GO" id="GO:0004160">
    <property type="term" value="F:dihydroxy-acid dehydratase activity"/>
    <property type="evidence" value="ECO:0007669"/>
    <property type="project" value="UniProtKB-EC"/>
</dbReference>
<protein>
    <submittedName>
        <fullName evidence="7">Dihydroxy-acid dehydratase</fullName>
        <ecNumber evidence="7">4.2.1.9</ecNumber>
    </submittedName>
</protein>
<evidence type="ECO:0000313" key="8">
    <source>
        <dbReference type="Proteomes" id="UP000254088"/>
    </source>
</evidence>
<evidence type="ECO:0000256" key="5">
    <source>
        <dbReference type="ARBA" id="ARBA00023239"/>
    </source>
</evidence>
<dbReference type="Proteomes" id="UP000254088">
    <property type="component" value="Unassembled WGS sequence"/>
</dbReference>
<dbReference type="EMBL" id="UGEX01000001">
    <property type="protein sequence ID" value="STL74989.1"/>
    <property type="molecule type" value="Genomic_DNA"/>
</dbReference>
<dbReference type="GO" id="GO:0051536">
    <property type="term" value="F:iron-sulfur cluster binding"/>
    <property type="evidence" value="ECO:0007669"/>
    <property type="project" value="UniProtKB-KW"/>
</dbReference>
<sequence>MVVIRYEGPKGGPGMQEMLYPTSFLKSMGLGKACALITDGRFSGGTSGLSIGHVSPEAASGGSIGLIEDGDLIAIDIPNRGIQLQVSDAELAARREAQEARGDKAWTPKNRERQVSLPCVLMPAWQPAPTKARCAINRNWGVNNG</sequence>
<dbReference type="PANTHER" id="PTHR43661">
    <property type="entry name" value="D-XYLONATE DEHYDRATASE"/>
    <property type="match status" value="1"/>
</dbReference>
<evidence type="ECO:0000256" key="4">
    <source>
        <dbReference type="ARBA" id="ARBA00023014"/>
    </source>
</evidence>
<gene>
    <name evidence="7" type="primary">ilvD_1</name>
    <name evidence="7" type="ORF">NCTC10429_00423</name>
</gene>
<dbReference type="EC" id="4.2.1.9" evidence="7"/>
<proteinExistence type="inferred from homology"/>
<feature type="domain" description="Dihydroxy-acid/6-phosphogluconate dehydratase C-terminal" evidence="6">
    <location>
        <begin position="2"/>
        <end position="101"/>
    </location>
</feature>